<evidence type="ECO:0000313" key="3">
    <source>
        <dbReference type="Proteomes" id="UP000886998"/>
    </source>
</evidence>
<dbReference type="OrthoDB" id="10547602at2759"/>
<evidence type="ECO:0000313" key="2">
    <source>
        <dbReference type="EMBL" id="GFY54683.1"/>
    </source>
</evidence>
<name>A0A8X6XIU7_9ARAC</name>
<dbReference type="Proteomes" id="UP000886998">
    <property type="component" value="Unassembled WGS sequence"/>
</dbReference>
<evidence type="ECO:0000256" key="1">
    <source>
        <dbReference type="SAM" id="MobiDB-lite"/>
    </source>
</evidence>
<proteinExistence type="predicted"/>
<organism evidence="2 3">
    <name type="scientific">Trichonephila inaurata madagascariensis</name>
    <dbReference type="NCBI Taxonomy" id="2747483"/>
    <lineage>
        <taxon>Eukaryota</taxon>
        <taxon>Metazoa</taxon>
        <taxon>Ecdysozoa</taxon>
        <taxon>Arthropoda</taxon>
        <taxon>Chelicerata</taxon>
        <taxon>Arachnida</taxon>
        <taxon>Araneae</taxon>
        <taxon>Araneomorphae</taxon>
        <taxon>Entelegynae</taxon>
        <taxon>Araneoidea</taxon>
        <taxon>Nephilidae</taxon>
        <taxon>Trichonephila</taxon>
        <taxon>Trichonephila inaurata</taxon>
    </lineage>
</organism>
<accession>A0A8X6XIU7</accession>
<dbReference type="EMBL" id="BMAV01009997">
    <property type="protein sequence ID" value="GFY54683.1"/>
    <property type="molecule type" value="Genomic_DNA"/>
</dbReference>
<dbReference type="AlphaFoldDB" id="A0A8X6XIU7"/>
<feature type="region of interest" description="Disordered" evidence="1">
    <location>
        <begin position="1"/>
        <end position="26"/>
    </location>
</feature>
<gene>
    <name evidence="2" type="ORF">TNIN_475091</name>
</gene>
<reference evidence="2" key="1">
    <citation type="submission" date="2020-08" db="EMBL/GenBank/DDBJ databases">
        <title>Multicomponent nature underlies the extraordinary mechanical properties of spider dragline silk.</title>
        <authorList>
            <person name="Kono N."/>
            <person name="Nakamura H."/>
            <person name="Mori M."/>
            <person name="Yoshida Y."/>
            <person name="Ohtoshi R."/>
            <person name="Malay A.D."/>
            <person name="Moran D.A.P."/>
            <person name="Tomita M."/>
            <person name="Numata K."/>
            <person name="Arakawa K."/>
        </authorList>
    </citation>
    <scope>NUCLEOTIDE SEQUENCE</scope>
</reference>
<sequence>MASTPDDSMTMDSRTPSRSSTPIPSTLCQRHQDLANEIKRLTLLMQGSQDTLNSLQKYGTFSPQDAHVLHLQDLMLT</sequence>
<feature type="compositionally biased region" description="Low complexity" evidence="1">
    <location>
        <begin position="8"/>
        <end position="26"/>
    </location>
</feature>
<comment type="caution">
    <text evidence="2">The sequence shown here is derived from an EMBL/GenBank/DDBJ whole genome shotgun (WGS) entry which is preliminary data.</text>
</comment>
<keyword evidence="3" id="KW-1185">Reference proteome</keyword>
<protein>
    <submittedName>
        <fullName evidence="2">Uncharacterized protein</fullName>
    </submittedName>
</protein>